<sequence length="97" mass="11567">MKTTIDNEQEPILMTPDKNFLLKGMEPVHYLIERISDSNYVIHRQLENGEYLYYRKRSSELFDHNGKLFLSSIENAKTLEQAQELVLSYWQTIKSFH</sequence>
<dbReference type="RefSeq" id="WP_063974515.1">
    <property type="nucleotide sequence ID" value="NZ_LQWZ01000007.1"/>
</dbReference>
<proteinExistence type="predicted"/>
<organism evidence="1 2">
    <name type="scientific">Domibacillus aminovorans</name>
    <dbReference type="NCBI Taxonomy" id="29332"/>
    <lineage>
        <taxon>Bacteria</taxon>
        <taxon>Bacillati</taxon>
        <taxon>Bacillota</taxon>
        <taxon>Bacilli</taxon>
        <taxon>Bacillales</taxon>
        <taxon>Bacillaceae</taxon>
        <taxon>Domibacillus</taxon>
    </lineage>
</organism>
<comment type="caution">
    <text evidence="1">The sequence shown here is derived from an EMBL/GenBank/DDBJ whole genome shotgun (WGS) entry which is preliminary data.</text>
</comment>
<dbReference type="Proteomes" id="UP000077271">
    <property type="component" value="Unassembled WGS sequence"/>
</dbReference>
<dbReference type="EMBL" id="LQWZ01000007">
    <property type="protein sequence ID" value="OAH58682.1"/>
    <property type="molecule type" value="Genomic_DNA"/>
</dbReference>
<protein>
    <submittedName>
        <fullName evidence="1">Uncharacterized protein</fullName>
    </submittedName>
</protein>
<accession>A0A177KZS3</accession>
<name>A0A177KZS3_9BACI</name>
<dbReference type="AlphaFoldDB" id="A0A177KZS3"/>
<gene>
    <name evidence="1" type="ORF">AWH48_16935</name>
</gene>
<evidence type="ECO:0000313" key="2">
    <source>
        <dbReference type="Proteomes" id="UP000077271"/>
    </source>
</evidence>
<evidence type="ECO:0000313" key="1">
    <source>
        <dbReference type="EMBL" id="OAH58682.1"/>
    </source>
</evidence>
<reference evidence="1 2" key="1">
    <citation type="submission" date="2016-01" db="EMBL/GenBank/DDBJ databases">
        <title>Investigation of taxonomic status of Bacillus aminovorans.</title>
        <authorList>
            <person name="Verma A."/>
            <person name="Pal Y."/>
            <person name="Krishnamurthi S."/>
        </authorList>
    </citation>
    <scope>NUCLEOTIDE SEQUENCE [LARGE SCALE GENOMIC DNA]</scope>
    <source>
        <strain evidence="1 2">DSM 4337</strain>
    </source>
</reference>